<evidence type="ECO:0000256" key="2">
    <source>
        <dbReference type="ARBA" id="ARBA00006490"/>
    </source>
</evidence>
<dbReference type="RefSeq" id="WP_014960396.1">
    <property type="nucleotide sequence ID" value="NZ_MPOJ01000009.1"/>
</dbReference>
<dbReference type="GO" id="GO:0046872">
    <property type="term" value="F:metal ion binding"/>
    <property type="evidence" value="ECO:0007669"/>
    <property type="project" value="UniProtKB-KW"/>
</dbReference>
<name>A0A1V3SWB5_9BACT</name>
<gene>
    <name evidence="10" type="ORF">BOX24_04810</name>
</gene>
<evidence type="ECO:0000256" key="8">
    <source>
        <dbReference type="ARBA" id="ARBA00050776"/>
    </source>
</evidence>
<keyword evidence="7" id="KW-0411">Iron-sulfur</keyword>
<dbReference type="GO" id="GO:0051536">
    <property type="term" value="F:iron-sulfur cluster binding"/>
    <property type="evidence" value="ECO:0007669"/>
    <property type="project" value="UniProtKB-KW"/>
</dbReference>
<evidence type="ECO:0000256" key="5">
    <source>
        <dbReference type="ARBA" id="ARBA00022898"/>
    </source>
</evidence>
<evidence type="ECO:0000313" key="11">
    <source>
        <dbReference type="Proteomes" id="UP000188586"/>
    </source>
</evidence>
<comment type="similarity">
    <text evidence="2">Belongs to the class-V pyridoxal-phosphate-dependent aminotransferase family. NifS/IscS subfamily.</text>
</comment>
<dbReference type="PIRSF" id="PIRSF005572">
    <property type="entry name" value="NifS"/>
    <property type="match status" value="1"/>
</dbReference>
<evidence type="ECO:0000313" key="10">
    <source>
        <dbReference type="EMBL" id="OOH73381.1"/>
    </source>
</evidence>
<keyword evidence="6" id="KW-0408">Iron</keyword>
<dbReference type="InterPro" id="IPR000192">
    <property type="entry name" value="Aminotrans_V_dom"/>
</dbReference>
<dbReference type="OMA" id="AMDIPYT"/>
<comment type="caution">
    <text evidence="10">The sequence shown here is derived from an EMBL/GenBank/DDBJ whole genome shotgun (WGS) entry which is preliminary data.</text>
</comment>
<evidence type="ECO:0000256" key="3">
    <source>
        <dbReference type="ARBA" id="ARBA00022679"/>
    </source>
</evidence>
<dbReference type="Gene3D" id="3.40.640.10">
    <property type="entry name" value="Type I PLP-dependent aspartate aminotransferase-like (Major domain)"/>
    <property type="match status" value="1"/>
</dbReference>
<dbReference type="InterPro" id="IPR015422">
    <property type="entry name" value="PyrdxlP-dep_Trfase_small"/>
</dbReference>
<dbReference type="SUPFAM" id="SSF53383">
    <property type="entry name" value="PLP-dependent transferases"/>
    <property type="match status" value="1"/>
</dbReference>
<keyword evidence="3" id="KW-0808">Transferase</keyword>
<dbReference type="InterPro" id="IPR015424">
    <property type="entry name" value="PyrdxlP-dep_Trfase"/>
</dbReference>
<feature type="domain" description="Aminotransferase class V" evidence="9">
    <location>
        <begin position="17"/>
        <end position="378"/>
    </location>
</feature>
<dbReference type="Gene3D" id="3.90.1150.10">
    <property type="entry name" value="Aspartate Aminotransferase, domain 1"/>
    <property type="match status" value="1"/>
</dbReference>
<evidence type="ECO:0000256" key="6">
    <source>
        <dbReference type="ARBA" id="ARBA00023004"/>
    </source>
</evidence>
<protein>
    <submittedName>
        <fullName evidence="10">Cysteine desulfurase NifS</fullName>
    </submittedName>
</protein>
<dbReference type="Pfam" id="PF00266">
    <property type="entry name" value="Aminotran_5"/>
    <property type="match status" value="1"/>
</dbReference>
<sequence>MRGFFDPQTPRGANRPIYLDYNATTPVAPEVVSAMMPWLSESFGNPSSDHLFGRDARQQVETAREEVAALIGAEPDEIVFTGSATEANNLAILGIVKAMKSERKEGLLVTSAIEHPSVLGPFGCLGEKGWRRQILPVDSSGRVDLGSAERIIGPETVFVSLMQANNETGAIQPVRAIADLAHARGAWVHVDASQATGKVPVDRKALGADLLTLAGHKFYAPKGIGVLVIRRGTPLRRIMAGGGQERNLRTGTENVPAIAALGTASRLAREHLGRERVRMEELRDRLHGRLAKGIPGLLLNGPPADRLPNTLNLSFPKVKGRDLLAAVPHIAASTGSACHGGIQEISSVLRAMGLDPERAWGAVRLSLGRFTTLPEVDRASNDLIAAWKLLVS</sequence>
<keyword evidence="5" id="KW-0663">Pyridoxal phosphate</keyword>
<keyword evidence="4" id="KW-0479">Metal-binding</keyword>
<dbReference type="InterPro" id="IPR016454">
    <property type="entry name" value="Cysteine_dSase"/>
</dbReference>
<comment type="catalytic activity">
    <reaction evidence="8">
        <text>(sulfur carrier)-H + L-cysteine = (sulfur carrier)-SH + L-alanine</text>
        <dbReference type="Rhea" id="RHEA:43892"/>
        <dbReference type="Rhea" id="RHEA-COMP:14737"/>
        <dbReference type="Rhea" id="RHEA-COMP:14739"/>
        <dbReference type="ChEBI" id="CHEBI:29917"/>
        <dbReference type="ChEBI" id="CHEBI:35235"/>
        <dbReference type="ChEBI" id="CHEBI:57972"/>
        <dbReference type="ChEBI" id="CHEBI:64428"/>
        <dbReference type="EC" id="2.8.1.7"/>
    </reaction>
</comment>
<organism evidence="10 11">
    <name type="scientific">Leptospirillum ferriphilum</name>
    <dbReference type="NCBI Taxonomy" id="178606"/>
    <lineage>
        <taxon>Bacteria</taxon>
        <taxon>Pseudomonadati</taxon>
        <taxon>Nitrospirota</taxon>
        <taxon>Nitrospiria</taxon>
        <taxon>Nitrospirales</taxon>
        <taxon>Nitrospiraceae</taxon>
        <taxon>Leptospirillum</taxon>
    </lineage>
</organism>
<comment type="cofactor">
    <cofactor evidence="1">
        <name>pyridoxal 5'-phosphate</name>
        <dbReference type="ChEBI" id="CHEBI:597326"/>
    </cofactor>
</comment>
<dbReference type="GO" id="GO:0031071">
    <property type="term" value="F:cysteine desulfurase activity"/>
    <property type="evidence" value="ECO:0007669"/>
    <property type="project" value="UniProtKB-EC"/>
</dbReference>
<dbReference type="PANTHER" id="PTHR11601:SF34">
    <property type="entry name" value="CYSTEINE DESULFURASE"/>
    <property type="match status" value="1"/>
</dbReference>
<evidence type="ECO:0000256" key="1">
    <source>
        <dbReference type="ARBA" id="ARBA00001933"/>
    </source>
</evidence>
<dbReference type="AlphaFoldDB" id="A0A1V3SWB5"/>
<proteinExistence type="inferred from homology"/>
<dbReference type="InterPro" id="IPR015421">
    <property type="entry name" value="PyrdxlP-dep_Trfase_major"/>
</dbReference>
<dbReference type="Proteomes" id="UP000188586">
    <property type="component" value="Unassembled WGS sequence"/>
</dbReference>
<reference evidence="10 11" key="1">
    <citation type="submission" date="2016-11" db="EMBL/GenBank/DDBJ databases">
        <title>Comparative genomics of co-occurring bacteria in distinct bioleaching systems unravels niche-specific adaptation.</title>
        <authorList>
            <person name="Zhang X."/>
            <person name="Liu X."/>
            <person name="Yin H."/>
        </authorList>
    </citation>
    <scope>NUCLEOTIDE SEQUENCE [LARGE SCALE GENOMIC DNA]</scope>
    <source>
        <strain evidence="10 11">DX</strain>
    </source>
</reference>
<accession>A0A1V3SWB5</accession>
<evidence type="ECO:0000256" key="4">
    <source>
        <dbReference type="ARBA" id="ARBA00022723"/>
    </source>
</evidence>
<dbReference type="EMBL" id="MPOJ01000009">
    <property type="protein sequence ID" value="OOH73381.1"/>
    <property type="molecule type" value="Genomic_DNA"/>
</dbReference>
<dbReference type="PANTHER" id="PTHR11601">
    <property type="entry name" value="CYSTEINE DESULFURYLASE FAMILY MEMBER"/>
    <property type="match status" value="1"/>
</dbReference>
<evidence type="ECO:0000256" key="7">
    <source>
        <dbReference type="ARBA" id="ARBA00023014"/>
    </source>
</evidence>
<evidence type="ECO:0000259" key="9">
    <source>
        <dbReference type="Pfam" id="PF00266"/>
    </source>
</evidence>